<feature type="region of interest" description="Disordered" evidence="1">
    <location>
        <begin position="174"/>
        <end position="221"/>
    </location>
</feature>
<feature type="domain" description="Integrase catalytic" evidence="2">
    <location>
        <begin position="705"/>
        <end position="875"/>
    </location>
</feature>
<dbReference type="Gene3D" id="3.30.420.10">
    <property type="entry name" value="Ribonuclease H-like superfamily/Ribonuclease H"/>
    <property type="match status" value="1"/>
</dbReference>
<organism evidence="3 4">
    <name type="scientific">Mytilus edulis</name>
    <name type="common">Blue mussel</name>
    <dbReference type="NCBI Taxonomy" id="6550"/>
    <lineage>
        <taxon>Eukaryota</taxon>
        <taxon>Metazoa</taxon>
        <taxon>Spiralia</taxon>
        <taxon>Lophotrochozoa</taxon>
        <taxon>Mollusca</taxon>
        <taxon>Bivalvia</taxon>
        <taxon>Autobranchia</taxon>
        <taxon>Pteriomorphia</taxon>
        <taxon>Mytilida</taxon>
        <taxon>Mytiloidea</taxon>
        <taxon>Mytilidae</taxon>
        <taxon>Mytilinae</taxon>
        <taxon>Mytilus</taxon>
    </lineage>
</organism>
<dbReference type="InterPro" id="IPR041588">
    <property type="entry name" value="Integrase_H2C2"/>
</dbReference>
<dbReference type="PROSITE" id="PS50994">
    <property type="entry name" value="INTEGRASE"/>
    <property type="match status" value="1"/>
</dbReference>
<dbReference type="InterPro" id="IPR012337">
    <property type="entry name" value="RNaseH-like_sf"/>
</dbReference>
<sequence>MPLLGLIDPSSLNIVCPWHFPLVRKRPHCESSCPATYTLHHCLQRYLMDSRRLPSQNSNIFDQIQWTEGGDEKKPDKLLEKLEAYCNPRKNEVLESHRFWMVPYQEPFDNFLTELRTRANSCNFQEKDRMMRDKIIFSVTGKLQELLLREDKINLDKAIKICRAYEQSNKHVKELRESTSSTHTVNKVTHHDKFKKKAYQPESKRPQTRYPQSQSKTSYNTQTNNKECNFCGYKHERKKEKCPAWGKTCDACKGRNHFKAKCKKIHSISSTQSDQEEDDCWLNAITGHTSENVIHAIGAESKNISALMNVNDCDVRFQLDSAADVNTICKRYIRKEQVKPSTITLRMWNKTPMKPIGEVHLKLINPKNGDETMATLVVVPNGHMNLLGLETIRRMGLITVNDDRFIAKVETQKIGDLGEITLKVDENVPAKTLPSRKLPLSLQDDVKKEIDKLVERQVLIPVTEPSKWLTEALGDIEGVFTIADDIIVAGCGRTNEEALIDNDRKLKKLFQRCNDYNILLNEEKKEVGLTEITFHGHRVNLVLADTLSRAYLENDNATETARPRIMQINTFEDIPDARLQEIRTATEEDTELQKLVKILNEGWPQHRDTVPYCALPYFEWRDELSIQENIIVKGEAILIPKALRKEMKNRLHSAHLGYDSMMRRARGTIFWPGMAKEIKQMTELCEICQESKPKNQREPLIQHSDGQSPWAKVGMDLFEIKGRPYLVVIDYFSNFTEVDYLSKTTSSQVITILKKQFARFGIPKTIVSDNGPQFSSDEFRQFATKWGINHTVSSPNHPQGNGKAESAVKVIKNMIKKTLQDGRDQYEALLELRNTPTQKTGLSPTEIMFGRKTRSMIPSINTEQKVPNAKTTESRSTRKQSVKKCYDKRAKNLPPLGSGDSVYFEHKQGQHWKLGKVKERLSERAYIVKSQEGVPYRRNRSHMRPTSVNVQIRDVSPQRELLNFDNISETKTSVPTEAPITAELQMNSDNLVSECEPIEKEQKRVNPITRPKRTTREPAYLKDYVL</sequence>
<dbReference type="Gene3D" id="3.30.70.270">
    <property type="match status" value="1"/>
</dbReference>
<evidence type="ECO:0000313" key="3">
    <source>
        <dbReference type="EMBL" id="CAG2236282.1"/>
    </source>
</evidence>
<dbReference type="FunFam" id="3.30.420.10:FF:000063">
    <property type="entry name" value="Retrovirus-related Pol polyprotein from transposon 297-like Protein"/>
    <property type="match status" value="1"/>
</dbReference>
<keyword evidence="4" id="KW-1185">Reference proteome</keyword>
<dbReference type="PANTHER" id="PTHR37984:SF8">
    <property type="entry name" value="CCHC-TYPE DOMAIN-CONTAINING PROTEIN"/>
    <property type="match status" value="1"/>
</dbReference>
<dbReference type="OrthoDB" id="6773944at2759"/>
<dbReference type="EMBL" id="CAJPWZ010002347">
    <property type="protein sequence ID" value="CAG2236282.1"/>
    <property type="molecule type" value="Genomic_DNA"/>
</dbReference>
<dbReference type="PANTHER" id="PTHR37984">
    <property type="entry name" value="PROTEIN CBG26694"/>
    <property type="match status" value="1"/>
</dbReference>
<protein>
    <recommendedName>
        <fullName evidence="2">Integrase catalytic domain-containing protein</fullName>
    </recommendedName>
</protein>
<dbReference type="Pfam" id="PF17921">
    <property type="entry name" value="Integrase_H2C2"/>
    <property type="match status" value="1"/>
</dbReference>
<dbReference type="SUPFAM" id="SSF53098">
    <property type="entry name" value="Ribonuclease H-like"/>
    <property type="match status" value="1"/>
</dbReference>
<reference evidence="3" key="1">
    <citation type="submission" date="2021-03" db="EMBL/GenBank/DDBJ databases">
        <authorList>
            <person name="Bekaert M."/>
        </authorList>
    </citation>
    <scope>NUCLEOTIDE SEQUENCE</scope>
</reference>
<feature type="compositionally biased region" description="Polar residues" evidence="1">
    <location>
        <begin position="178"/>
        <end position="187"/>
    </location>
</feature>
<feature type="compositionally biased region" description="Basic residues" evidence="1">
    <location>
        <begin position="188"/>
        <end position="198"/>
    </location>
</feature>
<feature type="region of interest" description="Disordered" evidence="1">
    <location>
        <begin position="864"/>
        <end position="902"/>
    </location>
</feature>
<dbReference type="InterPro" id="IPR001584">
    <property type="entry name" value="Integrase_cat-core"/>
</dbReference>
<dbReference type="InterPro" id="IPR036397">
    <property type="entry name" value="RNaseH_sf"/>
</dbReference>
<dbReference type="InterPro" id="IPR043128">
    <property type="entry name" value="Rev_trsase/Diguanyl_cyclase"/>
</dbReference>
<dbReference type="Pfam" id="PF00665">
    <property type="entry name" value="rve"/>
    <property type="match status" value="1"/>
</dbReference>
<feature type="compositionally biased region" description="Polar residues" evidence="1">
    <location>
        <begin position="209"/>
        <end position="221"/>
    </location>
</feature>
<dbReference type="Proteomes" id="UP000683360">
    <property type="component" value="Unassembled WGS sequence"/>
</dbReference>
<evidence type="ECO:0000313" key="4">
    <source>
        <dbReference type="Proteomes" id="UP000683360"/>
    </source>
</evidence>
<evidence type="ECO:0000259" key="2">
    <source>
        <dbReference type="PROSITE" id="PS50994"/>
    </source>
</evidence>
<accession>A0A8S3TRY1</accession>
<dbReference type="Gene3D" id="1.10.340.70">
    <property type="match status" value="1"/>
</dbReference>
<gene>
    <name evidence="3" type="ORF">MEDL_48805</name>
</gene>
<dbReference type="GO" id="GO:0003676">
    <property type="term" value="F:nucleic acid binding"/>
    <property type="evidence" value="ECO:0007669"/>
    <property type="project" value="InterPro"/>
</dbReference>
<name>A0A8S3TRY1_MYTED</name>
<evidence type="ECO:0000256" key="1">
    <source>
        <dbReference type="SAM" id="MobiDB-lite"/>
    </source>
</evidence>
<dbReference type="SUPFAM" id="SSF56672">
    <property type="entry name" value="DNA/RNA polymerases"/>
    <property type="match status" value="1"/>
</dbReference>
<dbReference type="InterPro" id="IPR050951">
    <property type="entry name" value="Retrovirus_Pol_polyprotein"/>
</dbReference>
<dbReference type="InterPro" id="IPR043502">
    <property type="entry name" value="DNA/RNA_pol_sf"/>
</dbReference>
<dbReference type="AlphaFoldDB" id="A0A8S3TRY1"/>
<comment type="caution">
    <text evidence="3">The sequence shown here is derived from an EMBL/GenBank/DDBJ whole genome shotgun (WGS) entry which is preliminary data.</text>
</comment>
<proteinExistence type="predicted"/>
<dbReference type="FunFam" id="1.10.340.70:FF:000003">
    <property type="entry name" value="Protein CBG25708"/>
    <property type="match status" value="1"/>
</dbReference>
<dbReference type="GO" id="GO:0015074">
    <property type="term" value="P:DNA integration"/>
    <property type="evidence" value="ECO:0007669"/>
    <property type="project" value="InterPro"/>
</dbReference>